<accession>A0A8J5TPT0</accession>
<evidence type="ECO:0000313" key="3">
    <source>
        <dbReference type="EMBL" id="KAG7408275.1"/>
    </source>
</evidence>
<organism evidence="3 4">
    <name type="scientific">Fusarium oxysporum f. sp. rapae</name>
    <dbReference type="NCBI Taxonomy" id="485398"/>
    <lineage>
        <taxon>Eukaryota</taxon>
        <taxon>Fungi</taxon>
        <taxon>Dikarya</taxon>
        <taxon>Ascomycota</taxon>
        <taxon>Pezizomycotina</taxon>
        <taxon>Sordariomycetes</taxon>
        <taxon>Hypocreomycetidae</taxon>
        <taxon>Hypocreales</taxon>
        <taxon>Nectriaceae</taxon>
        <taxon>Fusarium</taxon>
        <taxon>Fusarium oxysporum species complex</taxon>
    </lineage>
</organism>
<dbReference type="PANTHER" id="PTHR37534:SF12">
    <property type="entry name" value="ZN(2)-C6 FUNGAL-TYPE DOMAIN-CONTAINING PROTEIN"/>
    <property type="match status" value="1"/>
</dbReference>
<evidence type="ECO:0000313" key="4">
    <source>
        <dbReference type="Proteomes" id="UP000694050"/>
    </source>
</evidence>
<dbReference type="EMBL" id="JAELUQ010000009">
    <property type="protein sequence ID" value="KAG7408275.1"/>
    <property type="molecule type" value="Genomic_DNA"/>
</dbReference>
<dbReference type="AlphaFoldDB" id="A0A8J5TPT0"/>
<sequence>MTPAPLNLEYSLELDEKGQRLRSHFIQFILPAIFPILESNQHCSVSSDLILPALQSNSAYLHCCLSVAAQHLKSHTNGSTSTEDIDYDIMRHRYATIRALCEALKKEENHQQTLEATLGLIFFQSVVGRYDDGLLDIPWHQHFQAAISLVQKLDLPGIVSDPTRPSIKTPVHMSPSSWIDILGATMKGRSPTFAHTYREKHLSQLNPSLGLRELMGCDDRVMYLISEIACLESLKKDGMDDFTLCQHVSALGQQISLTEMGDAGPKMPFNATGGLLPEQLSKNITMAFRIAARVFLYSLVPGFNPRQPCHMDLAERLTTVLQHIPSGPHGFDRNLTWVYLIGGSISVPGSSFRSLFEDRLAQLGDSAKVGNIGRVATLIVEVWSQNDRLSVESTPYIHWRDVMESKGWDFLFV</sequence>
<protein>
    <submittedName>
        <fullName evidence="3">Transcriptional regulatory protein pro1</fullName>
    </submittedName>
</protein>
<keyword evidence="2" id="KW-0539">Nucleus</keyword>
<dbReference type="GO" id="GO:0005634">
    <property type="term" value="C:nucleus"/>
    <property type="evidence" value="ECO:0007669"/>
    <property type="project" value="UniProtKB-SubCell"/>
</dbReference>
<dbReference type="InterPro" id="IPR021858">
    <property type="entry name" value="Fun_TF"/>
</dbReference>
<reference evidence="3" key="1">
    <citation type="submission" date="2021-04" db="EMBL/GenBank/DDBJ databases">
        <title>First draft genome resource for Brassicaceae pathogens Fusarium oxysporum f. sp. raphani and Fusarium oxysporum f. sp. rapae.</title>
        <authorList>
            <person name="Asai S."/>
        </authorList>
    </citation>
    <scope>NUCLEOTIDE SEQUENCE</scope>
    <source>
        <strain evidence="3">Tf1208</strain>
    </source>
</reference>
<dbReference type="Proteomes" id="UP000694050">
    <property type="component" value="Unassembled WGS sequence"/>
</dbReference>
<evidence type="ECO:0000256" key="1">
    <source>
        <dbReference type="ARBA" id="ARBA00004123"/>
    </source>
</evidence>
<evidence type="ECO:0000256" key="2">
    <source>
        <dbReference type="ARBA" id="ARBA00023242"/>
    </source>
</evidence>
<comment type="caution">
    <text evidence="3">The sequence shown here is derived from an EMBL/GenBank/DDBJ whole genome shotgun (WGS) entry which is preliminary data.</text>
</comment>
<dbReference type="PANTHER" id="PTHR37534">
    <property type="entry name" value="TRANSCRIPTIONAL ACTIVATOR PROTEIN UGA3"/>
    <property type="match status" value="1"/>
</dbReference>
<comment type="subcellular location">
    <subcellularLocation>
        <location evidence="1">Nucleus</location>
    </subcellularLocation>
</comment>
<gene>
    <name evidence="3" type="primary">adv-1-0</name>
    <name evidence="3" type="ORF">Forpe1208_v011959</name>
</gene>
<dbReference type="Pfam" id="PF11951">
    <property type="entry name" value="Fungal_trans_2"/>
    <property type="match status" value="1"/>
</dbReference>
<proteinExistence type="predicted"/>
<name>A0A8J5TPT0_FUSOX</name>